<dbReference type="GO" id="GO:0017111">
    <property type="term" value="F:ribonucleoside triphosphate phosphatase activity"/>
    <property type="evidence" value="ECO:0007669"/>
    <property type="project" value="InterPro"/>
</dbReference>
<dbReference type="InterPro" id="IPR033713">
    <property type="entry name" value="NudJ"/>
</dbReference>
<evidence type="ECO:0000256" key="3">
    <source>
        <dbReference type="ARBA" id="ARBA00011245"/>
    </source>
</evidence>
<evidence type="ECO:0000256" key="4">
    <source>
        <dbReference type="ARBA" id="ARBA00015552"/>
    </source>
</evidence>
<dbReference type="InterPro" id="IPR020084">
    <property type="entry name" value="NUDIX_hydrolase_CS"/>
</dbReference>
<name>W7QU77_9ALTE</name>
<evidence type="ECO:0000256" key="6">
    <source>
        <dbReference type="RuleBase" id="RU364043"/>
    </source>
</evidence>
<dbReference type="InterPro" id="IPR000086">
    <property type="entry name" value="NUDIX_hydrolase_dom"/>
</dbReference>
<organism evidence="8 9">
    <name type="scientific">Catenovulum agarivorans DS-2</name>
    <dbReference type="NCBI Taxonomy" id="1328313"/>
    <lineage>
        <taxon>Bacteria</taxon>
        <taxon>Pseudomonadati</taxon>
        <taxon>Pseudomonadota</taxon>
        <taxon>Gammaproteobacteria</taxon>
        <taxon>Alteromonadales</taxon>
        <taxon>Alteromonadaceae</taxon>
        <taxon>Catenovulum</taxon>
    </lineage>
</organism>
<dbReference type="GO" id="GO:0017110">
    <property type="term" value="F:nucleoside diphosphate phosphatase activity"/>
    <property type="evidence" value="ECO:0007669"/>
    <property type="project" value="InterPro"/>
</dbReference>
<dbReference type="RefSeq" id="WP_035013430.1">
    <property type="nucleotide sequence ID" value="NZ_ARZY01000005.1"/>
</dbReference>
<dbReference type="OrthoDB" id="8594221at2"/>
<dbReference type="GO" id="GO:0004787">
    <property type="term" value="F:thiamine diphosphate phosphatase activity"/>
    <property type="evidence" value="ECO:0007669"/>
    <property type="project" value="InterPro"/>
</dbReference>
<dbReference type="EC" id="3.6.1.-" evidence="6"/>
<accession>W7QU77</accession>
<evidence type="ECO:0000256" key="5">
    <source>
        <dbReference type="ARBA" id="ARBA00022801"/>
    </source>
</evidence>
<proteinExistence type="inferred from homology"/>
<dbReference type="PROSITE" id="PS00893">
    <property type="entry name" value="NUDIX_BOX"/>
    <property type="match status" value="1"/>
</dbReference>
<dbReference type="STRING" id="1328313.DS2_04415"/>
<dbReference type="Proteomes" id="UP000019276">
    <property type="component" value="Unassembled WGS sequence"/>
</dbReference>
<comment type="subunit">
    <text evidence="3 6">Monomer.</text>
</comment>
<evidence type="ECO:0000313" key="9">
    <source>
        <dbReference type="Proteomes" id="UP000019276"/>
    </source>
</evidence>
<feature type="domain" description="Nudix hydrolase" evidence="7">
    <location>
        <begin position="1"/>
        <end position="133"/>
    </location>
</feature>
<comment type="cofactor">
    <cofactor evidence="1 6">
        <name>Mg(2+)</name>
        <dbReference type="ChEBI" id="CHEBI:18420"/>
    </cofactor>
</comment>
<dbReference type="PANTHER" id="PTHR43736">
    <property type="entry name" value="ADP-RIBOSE PYROPHOSPHATASE"/>
    <property type="match status" value="1"/>
</dbReference>
<evidence type="ECO:0000313" key="8">
    <source>
        <dbReference type="EMBL" id="EWH11388.1"/>
    </source>
</evidence>
<sequence>MFKPNTTIAWIVECNNKFLVVEEIENGINVINQPAGHLEKDESLEQAAKRELFEEAGIELEPQGLVGIYQSQVQGKDIQYLRFCYYCKVESEQLPALQPQDDDILAAHWFSIEQIEQKQLPHRSHMVQICFDDYIKGQRIPLSAVKSYL</sequence>
<keyword evidence="5 6" id="KW-0378">Hydrolase</keyword>
<dbReference type="eggNOG" id="COG1051">
    <property type="taxonomic scope" value="Bacteria"/>
</dbReference>
<gene>
    <name evidence="6" type="primary">nudJ</name>
    <name evidence="8" type="ORF">DS2_04415</name>
</gene>
<evidence type="ECO:0000256" key="2">
    <source>
        <dbReference type="ARBA" id="ARBA00007608"/>
    </source>
</evidence>
<protein>
    <recommendedName>
        <fullName evidence="4 6">Phosphatase NudJ</fullName>
        <ecNumber evidence="6">3.6.1.-</ecNumber>
    </recommendedName>
</protein>
<keyword evidence="9" id="KW-1185">Reference proteome</keyword>
<dbReference type="AlphaFoldDB" id="W7QU77"/>
<dbReference type="InterPro" id="IPR015797">
    <property type="entry name" value="NUDIX_hydrolase-like_dom_sf"/>
</dbReference>
<dbReference type="Gene3D" id="3.90.79.10">
    <property type="entry name" value="Nucleoside Triphosphate Pyrophosphohydrolase"/>
    <property type="match status" value="1"/>
</dbReference>
<dbReference type="PROSITE" id="PS51462">
    <property type="entry name" value="NUDIX"/>
    <property type="match status" value="1"/>
</dbReference>
<comment type="caution">
    <text evidence="8">The sequence shown here is derived from an EMBL/GenBank/DDBJ whole genome shotgun (WGS) entry which is preliminary data.</text>
</comment>
<dbReference type="Pfam" id="PF00293">
    <property type="entry name" value="NUDIX"/>
    <property type="match status" value="1"/>
</dbReference>
<dbReference type="EMBL" id="ARZY01000005">
    <property type="protein sequence ID" value="EWH11388.1"/>
    <property type="molecule type" value="Genomic_DNA"/>
</dbReference>
<dbReference type="PANTHER" id="PTHR43736:SF1">
    <property type="entry name" value="DIHYDRONEOPTERIN TRIPHOSPHATE DIPHOSPHATASE"/>
    <property type="match status" value="1"/>
</dbReference>
<dbReference type="PATRIC" id="fig|1328313.3.peg.913"/>
<comment type="similarity">
    <text evidence="2 6">Belongs to the Nudix hydrolase family. NudJ subfamily.</text>
</comment>
<reference evidence="8 9" key="1">
    <citation type="journal article" date="2014" name="Genome Announc.">
        <title>Draft Genome Sequence of the Agar-Degrading Bacterium Catenovulum sp. Strain DS-2, Isolated from Intestines of Haliotis diversicolor.</title>
        <authorList>
            <person name="Shan D."/>
            <person name="Li X."/>
            <person name="Gu Z."/>
            <person name="Wei G."/>
            <person name="Gao Z."/>
            <person name="Shao Z."/>
        </authorList>
    </citation>
    <scope>NUCLEOTIDE SEQUENCE [LARGE SCALE GENOMIC DNA]</scope>
    <source>
        <strain evidence="8 9">DS-2</strain>
    </source>
</reference>
<dbReference type="CDD" id="cd03675">
    <property type="entry name" value="NUDIX_Hydrolase"/>
    <property type="match status" value="1"/>
</dbReference>
<evidence type="ECO:0000256" key="1">
    <source>
        <dbReference type="ARBA" id="ARBA00001946"/>
    </source>
</evidence>
<dbReference type="SUPFAM" id="SSF55811">
    <property type="entry name" value="Nudix"/>
    <property type="match status" value="1"/>
</dbReference>
<evidence type="ECO:0000259" key="7">
    <source>
        <dbReference type="PROSITE" id="PS51462"/>
    </source>
</evidence>
<keyword evidence="6" id="KW-0460">Magnesium</keyword>